<proteinExistence type="predicted"/>
<dbReference type="AlphaFoldDB" id="A0A4Z2IWH1"/>
<keyword evidence="2" id="KW-1185">Reference proteome</keyword>
<reference evidence="1 2" key="1">
    <citation type="submission" date="2019-03" db="EMBL/GenBank/DDBJ databases">
        <title>First draft genome of Liparis tanakae, snailfish: a comprehensive survey of snailfish specific genes.</title>
        <authorList>
            <person name="Kim W."/>
            <person name="Song I."/>
            <person name="Jeong J.-H."/>
            <person name="Kim D."/>
            <person name="Kim S."/>
            <person name="Ryu S."/>
            <person name="Song J.Y."/>
            <person name="Lee S.K."/>
        </authorList>
    </citation>
    <scope>NUCLEOTIDE SEQUENCE [LARGE SCALE GENOMIC DNA]</scope>
    <source>
        <tissue evidence="1">Muscle</tissue>
    </source>
</reference>
<dbReference type="Proteomes" id="UP000314294">
    <property type="component" value="Unassembled WGS sequence"/>
</dbReference>
<dbReference type="EMBL" id="SRLO01000045">
    <property type="protein sequence ID" value="TNN81622.1"/>
    <property type="molecule type" value="Genomic_DNA"/>
</dbReference>
<organism evidence="1 2">
    <name type="scientific">Liparis tanakae</name>
    <name type="common">Tanaka's snailfish</name>
    <dbReference type="NCBI Taxonomy" id="230148"/>
    <lineage>
        <taxon>Eukaryota</taxon>
        <taxon>Metazoa</taxon>
        <taxon>Chordata</taxon>
        <taxon>Craniata</taxon>
        <taxon>Vertebrata</taxon>
        <taxon>Euteleostomi</taxon>
        <taxon>Actinopterygii</taxon>
        <taxon>Neopterygii</taxon>
        <taxon>Teleostei</taxon>
        <taxon>Neoteleostei</taxon>
        <taxon>Acanthomorphata</taxon>
        <taxon>Eupercaria</taxon>
        <taxon>Perciformes</taxon>
        <taxon>Cottioidei</taxon>
        <taxon>Cottales</taxon>
        <taxon>Liparidae</taxon>
        <taxon>Liparis</taxon>
    </lineage>
</organism>
<evidence type="ECO:0000313" key="2">
    <source>
        <dbReference type="Proteomes" id="UP000314294"/>
    </source>
</evidence>
<name>A0A4Z2IWH1_9TELE</name>
<sequence>MRLITTRDLVPYAQHVVRVMGAAALSVFDPSTALCTTSAVRSNHKEASVFTMELSCRGYRCNES</sequence>
<comment type="caution">
    <text evidence="1">The sequence shown here is derived from an EMBL/GenBank/DDBJ whole genome shotgun (WGS) entry which is preliminary data.</text>
</comment>
<gene>
    <name evidence="1" type="ORF">EYF80_008068</name>
</gene>
<evidence type="ECO:0000313" key="1">
    <source>
        <dbReference type="EMBL" id="TNN81622.1"/>
    </source>
</evidence>
<accession>A0A4Z2IWH1</accession>
<protein>
    <submittedName>
        <fullName evidence="1">Uncharacterized protein</fullName>
    </submittedName>
</protein>